<dbReference type="AlphaFoldDB" id="A0A073B2U9"/>
<keyword evidence="3" id="KW-1185">Reference proteome</keyword>
<protein>
    <submittedName>
        <fullName evidence="2">Uncharacterized protein</fullName>
    </submittedName>
</protein>
<evidence type="ECO:0000256" key="1">
    <source>
        <dbReference type="SAM" id="MobiDB-lite"/>
    </source>
</evidence>
<evidence type="ECO:0000313" key="3">
    <source>
        <dbReference type="Proteomes" id="UP000031419"/>
    </source>
</evidence>
<dbReference type="STRING" id="28042.GU90_01440"/>
<feature type="region of interest" description="Disordered" evidence="1">
    <location>
        <begin position="104"/>
        <end position="124"/>
    </location>
</feature>
<feature type="compositionally biased region" description="Polar residues" evidence="1">
    <location>
        <begin position="1"/>
        <end position="12"/>
    </location>
</feature>
<dbReference type="Proteomes" id="UP000031419">
    <property type="component" value="Unassembled WGS sequence"/>
</dbReference>
<proteinExistence type="predicted"/>
<accession>A0A073B2U9</accession>
<reference evidence="2 3" key="1">
    <citation type="submission" date="2014-06" db="EMBL/GenBank/DDBJ databases">
        <title>Saccharopolyspora rectivirgula DSM-43113 Genome sequencing.</title>
        <authorList>
            <person name="Barrera C."/>
            <person name="Millon L."/>
            <person name="Rognon B."/>
            <person name="Zaugg C."/>
            <person name="Monod M."/>
        </authorList>
    </citation>
    <scope>NUCLEOTIDE SEQUENCE [LARGE SCALE GENOMIC DNA]</scope>
    <source>
        <strain evidence="2 3">DSM 43113</strain>
    </source>
</reference>
<feature type="compositionally biased region" description="Polar residues" evidence="1">
    <location>
        <begin position="104"/>
        <end position="116"/>
    </location>
</feature>
<name>A0A073B2U9_9PSEU</name>
<evidence type="ECO:0000313" key="2">
    <source>
        <dbReference type="EMBL" id="KEI45891.1"/>
    </source>
</evidence>
<comment type="caution">
    <text evidence="2">The sequence shown here is derived from an EMBL/GenBank/DDBJ whole genome shotgun (WGS) entry which is preliminary data.</text>
</comment>
<sequence>MVCAATSMSSPHRSPPAVVGGGQVAQQLVDRGRDRFRGFGVVQQRQLIRVLEQGRRAERARVRGGLVAGDEQQHACPRYFLSGQFAVFDAFGQLGQQVITGGSFSSTRGVKQSPSSPGAADRCSGVELRLMTT</sequence>
<feature type="region of interest" description="Disordered" evidence="1">
    <location>
        <begin position="1"/>
        <end position="20"/>
    </location>
</feature>
<dbReference type="EMBL" id="JNVU01000005">
    <property type="protein sequence ID" value="KEI45891.1"/>
    <property type="molecule type" value="Genomic_DNA"/>
</dbReference>
<gene>
    <name evidence="2" type="ORF">GU90_01440</name>
</gene>
<organism evidence="2 3">
    <name type="scientific">Saccharopolyspora rectivirgula</name>
    <dbReference type="NCBI Taxonomy" id="28042"/>
    <lineage>
        <taxon>Bacteria</taxon>
        <taxon>Bacillati</taxon>
        <taxon>Actinomycetota</taxon>
        <taxon>Actinomycetes</taxon>
        <taxon>Pseudonocardiales</taxon>
        <taxon>Pseudonocardiaceae</taxon>
        <taxon>Saccharopolyspora</taxon>
    </lineage>
</organism>